<sequence>MLLDRAAAALWPQLELACPLRSTTIFNGGLRTKPYGPLATRAVVRTAASMAQDERDNTIWVKEGPGKISGAAEGPLTNLTFAAKDLYDIEGYVTGFGQPTWRKTHSPAKATAPAVQALLDAGATLAGTTQMDELAYSLNGENVHYGTPRNPACPDRIPGGSSSGSAVAVADGSVDFAMGSDTGGSVRVPASFCGILGLRPTWSRVSLKGACTLAETFDTGGYFARDPSVLRRVGDVILDPSQRSTGALTRWLVGKDAFDLAGEASRHALYQACQRDREGVRSVLGEPQEVTVATVPGCDTLVDWMNIFRITQGREVWEALGDWMTEAKPDLGPGTKQRFDMASQLQPDEVAGAKEMRQKIREHMDALLGSDAVLTVPSAPGPAPVLDTPQNELHNYRKSLIALTSIAGLAGLPQVSLPVAEVDGCPVGLGLIGPRGSDEELLRLAEQLLPLLKGP</sequence>
<dbReference type="Proteomes" id="UP001497392">
    <property type="component" value="Unassembled WGS sequence"/>
</dbReference>
<dbReference type="InterPro" id="IPR020556">
    <property type="entry name" value="Amidase_CS"/>
</dbReference>
<evidence type="ECO:0000256" key="1">
    <source>
        <dbReference type="ARBA" id="ARBA00009199"/>
    </source>
</evidence>
<comment type="similarity">
    <text evidence="1">Belongs to the amidase family.</text>
</comment>
<feature type="domain" description="Amidase" evidence="2">
    <location>
        <begin position="64"/>
        <end position="244"/>
    </location>
</feature>
<proteinExistence type="inferred from homology"/>
<evidence type="ECO:0000259" key="2">
    <source>
        <dbReference type="Pfam" id="PF01425"/>
    </source>
</evidence>
<dbReference type="SUPFAM" id="SSF75304">
    <property type="entry name" value="Amidase signature (AS) enzymes"/>
    <property type="match status" value="1"/>
</dbReference>
<dbReference type="EMBL" id="CAXHTA020000003">
    <property type="protein sequence ID" value="CAL5220299.1"/>
    <property type="molecule type" value="Genomic_DNA"/>
</dbReference>
<dbReference type="PANTHER" id="PTHR46310">
    <property type="entry name" value="AMIDASE 1"/>
    <property type="match status" value="1"/>
</dbReference>
<gene>
    <name evidence="3" type="primary">g2284</name>
    <name evidence="3" type="ORF">VP750_LOCUS1958</name>
</gene>
<dbReference type="Pfam" id="PF01425">
    <property type="entry name" value="Amidase"/>
    <property type="match status" value="2"/>
</dbReference>
<dbReference type="PANTHER" id="PTHR46310:SF7">
    <property type="entry name" value="AMIDASE 1"/>
    <property type="match status" value="1"/>
</dbReference>
<evidence type="ECO:0000313" key="4">
    <source>
        <dbReference type="Proteomes" id="UP001497392"/>
    </source>
</evidence>
<dbReference type="InterPro" id="IPR023631">
    <property type="entry name" value="Amidase_dom"/>
</dbReference>
<dbReference type="Gene3D" id="3.90.1300.10">
    <property type="entry name" value="Amidase signature (AS) domain"/>
    <property type="match status" value="1"/>
</dbReference>
<reference evidence="3 4" key="1">
    <citation type="submission" date="2024-06" db="EMBL/GenBank/DDBJ databases">
        <authorList>
            <person name="Kraege A."/>
            <person name="Thomma B."/>
        </authorList>
    </citation>
    <scope>NUCLEOTIDE SEQUENCE [LARGE SCALE GENOMIC DNA]</scope>
</reference>
<organism evidence="3 4">
    <name type="scientific">Coccomyxa viridis</name>
    <dbReference type="NCBI Taxonomy" id="1274662"/>
    <lineage>
        <taxon>Eukaryota</taxon>
        <taxon>Viridiplantae</taxon>
        <taxon>Chlorophyta</taxon>
        <taxon>core chlorophytes</taxon>
        <taxon>Trebouxiophyceae</taxon>
        <taxon>Trebouxiophyceae incertae sedis</taxon>
        <taxon>Coccomyxaceae</taxon>
        <taxon>Coccomyxa</taxon>
    </lineage>
</organism>
<comment type="caution">
    <text evidence="3">The sequence shown here is derived from an EMBL/GenBank/DDBJ whole genome shotgun (WGS) entry which is preliminary data.</text>
</comment>
<evidence type="ECO:0000313" key="3">
    <source>
        <dbReference type="EMBL" id="CAL5220299.1"/>
    </source>
</evidence>
<dbReference type="NCBIfam" id="NF006169">
    <property type="entry name" value="PRK08310.1"/>
    <property type="match status" value="1"/>
</dbReference>
<protein>
    <submittedName>
        <fullName evidence="3">G2284 protein</fullName>
    </submittedName>
</protein>
<accession>A0ABP1FK01</accession>
<dbReference type="InterPro" id="IPR036928">
    <property type="entry name" value="AS_sf"/>
</dbReference>
<dbReference type="PROSITE" id="PS00571">
    <property type="entry name" value="AMIDASES"/>
    <property type="match status" value="1"/>
</dbReference>
<name>A0ABP1FK01_9CHLO</name>
<feature type="domain" description="Amidase" evidence="2">
    <location>
        <begin position="328"/>
        <end position="442"/>
    </location>
</feature>
<keyword evidence="4" id="KW-1185">Reference proteome</keyword>